<dbReference type="Proteomes" id="UP000688137">
    <property type="component" value="Unassembled WGS sequence"/>
</dbReference>
<dbReference type="EMBL" id="CAJJDM010000054">
    <property type="protein sequence ID" value="CAD8075597.1"/>
    <property type="molecule type" value="Genomic_DNA"/>
</dbReference>
<gene>
    <name evidence="1" type="ORF">PPRIM_AZ9-3.1.T0540285</name>
</gene>
<keyword evidence="2" id="KW-1185">Reference proteome</keyword>
<sequence length="128" mass="15114">MFSLQSFNSKESLDEFLPMFHNKDNKKAILYQKEQNIIKYLKQIGLIMKTDPLKKQQEHYQKTKIIEVFVSQIENDGSDEEERSLSTNEVSPSEVNANEFCIFNNPFLLKGRKLDLQRKHSFENLDLQ</sequence>
<accession>A0A8S1M671</accession>
<protein>
    <submittedName>
        <fullName evidence="1">Uncharacterized protein</fullName>
    </submittedName>
</protein>
<name>A0A8S1M671_PARPR</name>
<dbReference type="AlphaFoldDB" id="A0A8S1M671"/>
<reference evidence="1" key="1">
    <citation type="submission" date="2021-01" db="EMBL/GenBank/DDBJ databases">
        <authorList>
            <consortium name="Genoscope - CEA"/>
            <person name="William W."/>
        </authorList>
    </citation>
    <scope>NUCLEOTIDE SEQUENCE</scope>
</reference>
<dbReference type="OMA" id="NEFCIFN"/>
<proteinExistence type="predicted"/>
<evidence type="ECO:0000313" key="2">
    <source>
        <dbReference type="Proteomes" id="UP000688137"/>
    </source>
</evidence>
<organism evidence="1 2">
    <name type="scientific">Paramecium primaurelia</name>
    <dbReference type="NCBI Taxonomy" id="5886"/>
    <lineage>
        <taxon>Eukaryota</taxon>
        <taxon>Sar</taxon>
        <taxon>Alveolata</taxon>
        <taxon>Ciliophora</taxon>
        <taxon>Intramacronucleata</taxon>
        <taxon>Oligohymenophorea</taxon>
        <taxon>Peniculida</taxon>
        <taxon>Parameciidae</taxon>
        <taxon>Paramecium</taxon>
    </lineage>
</organism>
<comment type="caution">
    <text evidence="1">The sequence shown here is derived from an EMBL/GenBank/DDBJ whole genome shotgun (WGS) entry which is preliminary data.</text>
</comment>
<evidence type="ECO:0000313" key="1">
    <source>
        <dbReference type="EMBL" id="CAD8075597.1"/>
    </source>
</evidence>